<evidence type="ECO:0000313" key="2">
    <source>
        <dbReference type="Proteomes" id="UP000270021"/>
    </source>
</evidence>
<gene>
    <name evidence="1" type="ORF">EJO69_04250</name>
</gene>
<evidence type="ECO:0000313" key="1">
    <source>
        <dbReference type="EMBL" id="AZN29606.1"/>
    </source>
</evidence>
<organism evidence="1 2">
    <name type="scientific">Flaviflexus salsibiostraticola</name>
    <dbReference type="NCBI Taxonomy" id="1282737"/>
    <lineage>
        <taxon>Bacteria</taxon>
        <taxon>Bacillati</taxon>
        <taxon>Actinomycetota</taxon>
        <taxon>Actinomycetes</taxon>
        <taxon>Actinomycetales</taxon>
        <taxon>Actinomycetaceae</taxon>
        <taxon>Flaviflexus</taxon>
    </lineage>
</organism>
<dbReference type="KEGG" id="fsl:EJO69_04250"/>
<dbReference type="Pfam" id="PF18855">
    <property type="entry name" value="baeRF_family11"/>
    <property type="match status" value="1"/>
</dbReference>
<dbReference type="RefSeq" id="WP_126039625.1">
    <property type="nucleotide sequence ID" value="NZ_CP034438.1"/>
</dbReference>
<keyword evidence="2" id="KW-1185">Reference proteome</keyword>
<dbReference type="OrthoDB" id="242138at2"/>
<dbReference type="AlphaFoldDB" id="A0A3Q8WT88"/>
<dbReference type="Proteomes" id="UP000270021">
    <property type="component" value="Chromosome"/>
</dbReference>
<protein>
    <submittedName>
        <fullName evidence="1">Uncharacterized protein</fullName>
    </submittedName>
</protein>
<reference evidence="1 2" key="1">
    <citation type="submission" date="2018-12" db="EMBL/GenBank/DDBJ databases">
        <title>Complete genome sequence of Flaviflexus salsibiostraticola KCTC 33148.</title>
        <authorList>
            <person name="Bae J.-W."/>
        </authorList>
    </citation>
    <scope>NUCLEOTIDE SEQUENCE [LARGE SCALE GENOMIC DNA]</scope>
    <source>
        <strain evidence="1 2">KCTC 33148</strain>
    </source>
</reference>
<name>A0A3Q8WT88_9ACTO</name>
<sequence length="374" mass="40109">MALHTDIPTAADIERLAAAREEYCVSIYVPTSPVSQENEVARLELRNAADAAAGQLSKAGLSRPDIEAIVGHVEALTSDARFWTYLSHSLAVFLTREDVVTFRLPNELTATVQVSDRFHIKPLLRAVTFPHTALVLALSQKAARLIEITADSPPVVVEVPDMPASLEDAVGSLDDPHRSSFDRPSSGDAKRVRLTHYARIVDQAVRPLLGGGERPLILAAAEPLASIYRSVSSTTSLASQGLDGNPDDVEVTELASAARLVLDGIYADEIAQVRENLSENYPRDRVAYDTAEIARAVTYGAVETLLVDIDNQEAGLLDEADGGLTFAETADAHDYGIGDEIARRALRTGARVLAVRADDIPGGGLVAALLRHPL</sequence>
<dbReference type="EMBL" id="CP034438">
    <property type="protein sequence ID" value="AZN29606.1"/>
    <property type="molecule type" value="Genomic_DNA"/>
</dbReference>
<dbReference type="InterPro" id="IPR041638">
    <property type="entry name" value="BaeRF_family11"/>
</dbReference>
<proteinExistence type="predicted"/>
<accession>A0A3Q8WT88</accession>